<evidence type="ECO:0000313" key="3">
    <source>
        <dbReference type="Proteomes" id="UP000242699"/>
    </source>
</evidence>
<reference evidence="2 3" key="1">
    <citation type="journal article" date="2014" name="BMC Genomics">
        <title>Comparison of environmental and isolate Sulfobacillus genomes reveals diverse carbon, sulfur, nitrogen, and hydrogen metabolisms.</title>
        <authorList>
            <person name="Justice N.B."/>
            <person name="Norman A."/>
            <person name="Brown C.T."/>
            <person name="Singh A."/>
            <person name="Thomas B.C."/>
            <person name="Banfield J.F."/>
        </authorList>
    </citation>
    <scope>NUCLEOTIDE SEQUENCE [LARGE SCALE GENOMIC DNA]</scope>
    <source>
        <strain evidence="2">AMDSBA1</strain>
    </source>
</reference>
<proteinExistence type="predicted"/>
<comment type="caution">
    <text evidence="2">The sequence shown here is derived from an EMBL/GenBank/DDBJ whole genome shotgun (WGS) entry which is preliminary data.</text>
</comment>
<accession>A0A2T2WP65</accession>
<dbReference type="AlphaFoldDB" id="A0A2T2WP65"/>
<feature type="transmembrane region" description="Helical" evidence="1">
    <location>
        <begin position="12"/>
        <end position="33"/>
    </location>
</feature>
<gene>
    <name evidence="2" type="ORF">C7B43_19630</name>
</gene>
<protein>
    <submittedName>
        <fullName evidence="2">Uncharacterized protein</fullName>
    </submittedName>
</protein>
<organism evidence="2 3">
    <name type="scientific">Sulfobacillus benefaciens</name>
    <dbReference type="NCBI Taxonomy" id="453960"/>
    <lineage>
        <taxon>Bacteria</taxon>
        <taxon>Bacillati</taxon>
        <taxon>Bacillota</taxon>
        <taxon>Clostridia</taxon>
        <taxon>Eubacteriales</taxon>
        <taxon>Clostridiales Family XVII. Incertae Sedis</taxon>
        <taxon>Sulfobacillus</taxon>
    </lineage>
</organism>
<evidence type="ECO:0000256" key="1">
    <source>
        <dbReference type="SAM" id="Phobius"/>
    </source>
</evidence>
<dbReference type="Proteomes" id="UP000242699">
    <property type="component" value="Unassembled WGS sequence"/>
</dbReference>
<evidence type="ECO:0000313" key="2">
    <source>
        <dbReference type="EMBL" id="PSR24026.1"/>
    </source>
</evidence>
<sequence>MDAHSSRKGNKRWTLFGPWLVIATVSVQELLSVRQPVTAEEWWRIAWVSLALLGITIVQIAVLAGKKNRFFRSRSG</sequence>
<feature type="transmembrane region" description="Helical" evidence="1">
    <location>
        <begin position="45"/>
        <end position="65"/>
    </location>
</feature>
<keyword evidence="1" id="KW-0812">Transmembrane</keyword>
<name>A0A2T2WP65_9FIRM</name>
<keyword evidence="1" id="KW-0472">Membrane</keyword>
<keyword evidence="1" id="KW-1133">Transmembrane helix</keyword>
<dbReference type="EMBL" id="PXYT01000087">
    <property type="protein sequence ID" value="PSR24026.1"/>
    <property type="molecule type" value="Genomic_DNA"/>
</dbReference>